<dbReference type="Proteomes" id="UP000224006">
    <property type="component" value="Chromosome IV"/>
</dbReference>
<dbReference type="AlphaFoldDB" id="A0A2A9MAL4"/>
<evidence type="ECO:0000256" key="1">
    <source>
        <dbReference type="SAM" id="MobiDB-lite"/>
    </source>
</evidence>
<dbReference type="GeneID" id="40310098"/>
<organism evidence="2 3">
    <name type="scientific">Besnoitia besnoiti</name>
    <name type="common">Apicomplexan protozoan</name>
    <dbReference type="NCBI Taxonomy" id="94643"/>
    <lineage>
        <taxon>Eukaryota</taxon>
        <taxon>Sar</taxon>
        <taxon>Alveolata</taxon>
        <taxon>Apicomplexa</taxon>
        <taxon>Conoidasida</taxon>
        <taxon>Coccidia</taxon>
        <taxon>Eucoccidiorida</taxon>
        <taxon>Eimeriorina</taxon>
        <taxon>Sarcocystidae</taxon>
        <taxon>Besnoitia</taxon>
    </lineage>
</organism>
<dbReference type="SUPFAM" id="SSF56801">
    <property type="entry name" value="Acetyl-CoA synthetase-like"/>
    <property type="match status" value="1"/>
</dbReference>
<keyword evidence="3" id="KW-1185">Reference proteome</keyword>
<name>A0A2A9MAL4_BESBE</name>
<dbReference type="RefSeq" id="XP_029219527.1">
    <property type="nucleotide sequence ID" value="XM_029363604.1"/>
</dbReference>
<evidence type="ECO:0008006" key="4">
    <source>
        <dbReference type="Google" id="ProtNLM"/>
    </source>
</evidence>
<dbReference type="VEuPathDB" id="ToxoDB:BESB_051690"/>
<dbReference type="Gene3D" id="3.40.50.12780">
    <property type="entry name" value="N-terminal domain of ligase-like"/>
    <property type="match status" value="2"/>
</dbReference>
<dbReference type="EMBL" id="NWUJ01000004">
    <property type="protein sequence ID" value="PFH35518.1"/>
    <property type="molecule type" value="Genomic_DNA"/>
</dbReference>
<dbReference type="KEGG" id="bbes:BESB_051690"/>
<proteinExistence type="predicted"/>
<feature type="region of interest" description="Disordered" evidence="1">
    <location>
        <begin position="143"/>
        <end position="170"/>
    </location>
</feature>
<dbReference type="OrthoDB" id="10253869at2759"/>
<feature type="region of interest" description="Disordered" evidence="1">
    <location>
        <begin position="523"/>
        <end position="562"/>
    </location>
</feature>
<accession>A0A2A9MAL4</accession>
<evidence type="ECO:0000313" key="2">
    <source>
        <dbReference type="EMBL" id="PFH35518.1"/>
    </source>
</evidence>
<sequence>MSCPTSQLRRAAGLRPFPTMQYCASAAVATRRCFLPPIQIAQPEFRGGCASESASASAWRSNERHVAGARPAVAASAHRRSVAGGNGRSIATLVQKALHDQNERLLDPNGFGQRVTYNETADHARAISEALQAAASYLRVPLSGSSARGHNRRDDSASGNAHASGPDSGKRVNVGLIVPPSSAAIVAHLLGVWQCGSVGLLLPFPEAEGLAVVADSASAAAASAANAAVLFGRGGQTLHTYTPDALVQGNTAPSTYSKTFNPNSLPHLVTQKHAPTEGNLERYTRLWEYQISESQCRLLVATPEVAPAATEVAAKLSIPVCILRTCPGSPGEGHVQAHSESGHSRKKKWEVKAYVPDVLHDSSRKGRNTTRWKLVEIPDSLCSRDQETAPLSSEATKEHTSERASPAVHFFQGAAAHAPRAVVYSHKAVADQVTRNKELLELTPDDHVVVLQIASSGLERNGSGGPASMRMLCAPKGLVAAALPAVAAGSAVSVFSASDRLAQDSSLPLPLRLQRLQDRLPEHQKLPQQPEERHALLSGGGDSSGHLSSFSRGRHVRSPGLLGERQAAQVKAALAAAREEELEEKALQLWEKLACLHSNGDPDTTSKSCIRRSDSHSRRWVSKMQKASVLVMDAEAAEALMEAITTVRRRAEEKSARAHSSSSSRELNYSGVPARDSARYMAAIQALRMICICTDEADLSASFSGRWSARNKECGIQIKSLLHRWQSLAGSETRVLHLCSLTETGLLTVAQPTHAAGPSDTRSAFADPVNSLRATEEDSQAQSKAGAGREVENYCGFVAPGVNVEIDKETSQLRVRSTHLAMGFHGRPRSTLESFGTDGVFRSSFGASLEEPSTSLTGDDIGRSDQYIELFNNCFRLPAWLYRIPP</sequence>
<dbReference type="STRING" id="94643.A0A2A9MAL4"/>
<protein>
    <recommendedName>
        <fullName evidence="4">AMP-dependent synthetase/ligase domain-containing protein</fullName>
    </recommendedName>
</protein>
<gene>
    <name evidence="2" type="ORF">BESB_051690</name>
</gene>
<reference evidence="2 3" key="1">
    <citation type="submission" date="2017-09" db="EMBL/GenBank/DDBJ databases">
        <title>Genome sequencing of Besnoitia besnoiti strain Bb-Ger1.</title>
        <authorList>
            <person name="Schares G."/>
            <person name="Venepally P."/>
            <person name="Lorenzi H.A."/>
        </authorList>
    </citation>
    <scope>NUCLEOTIDE SEQUENCE [LARGE SCALE GENOMIC DNA]</scope>
    <source>
        <strain evidence="2 3">Bb-Ger1</strain>
    </source>
</reference>
<comment type="caution">
    <text evidence="2">The sequence shown here is derived from an EMBL/GenBank/DDBJ whole genome shotgun (WGS) entry which is preliminary data.</text>
</comment>
<evidence type="ECO:0000313" key="3">
    <source>
        <dbReference type="Proteomes" id="UP000224006"/>
    </source>
</evidence>
<feature type="compositionally biased region" description="Basic and acidic residues" evidence="1">
    <location>
        <begin position="523"/>
        <end position="535"/>
    </location>
</feature>
<dbReference type="InterPro" id="IPR042099">
    <property type="entry name" value="ANL_N_sf"/>
</dbReference>